<dbReference type="Pfam" id="PF07992">
    <property type="entry name" value="Pyr_redox_2"/>
    <property type="match status" value="1"/>
</dbReference>
<evidence type="ECO:0000256" key="2">
    <source>
        <dbReference type="ARBA" id="ARBA00022630"/>
    </source>
</evidence>
<reference evidence="5 6" key="1">
    <citation type="submission" date="2024-05" db="EMBL/GenBank/DDBJ databases">
        <title>Neorhizobium sp. Rsf11, a plant growth promoting and heavy metal resistant PAH-degrader.</title>
        <authorList>
            <person name="Golubev S.N."/>
            <person name="Muratova A.Y."/>
            <person name="Markelova M.I."/>
        </authorList>
    </citation>
    <scope>NUCLEOTIDE SEQUENCE [LARGE SCALE GENOMIC DNA]</scope>
    <source>
        <strain evidence="5 6">Rsf11</strain>
    </source>
</reference>
<evidence type="ECO:0000256" key="1">
    <source>
        <dbReference type="ARBA" id="ARBA00018719"/>
    </source>
</evidence>
<dbReference type="Gene3D" id="3.50.50.60">
    <property type="entry name" value="FAD/NAD(P)-binding domain"/>
    <property type="match status" value="2"/>
</dbReference>
<dbReference type="InterPro" id="IPR050097">
    <property type="entry name" value="Ferredoxin-NADP_redctase_2"/>
</dbReference>
<keyword evidence="2" id="KW-0285">Flavoprotein</keyword>
<dbReference type="SUPFAM" id="SSF51905">
    <property type="entry name" value="FAD/NAD(P)-binding domain"/>
    <property type="match status" value="1"/>
</dbReference>
<dbReference type="EMBL" id="JBEAAL010000001">
    <property type="protein sequence ID" value="MEQ1403647.1"/>
    <property type="molecule type" value="Genomic_DNA"/>
</dbReference>
<name>A0ABV0LVL8_9HYPH</name>
<evidence type="ECO:0000313" key="6">
    <source>
        <dbReference type="Proteomes" id="UP001496627"/>
    </source>
</evidence>
<dbReference type="PANTHER" id="PTHR48105">
    <property type="entry name" value="THIOREDOXIN REDUCTASE 1-RELATED-RELATED"/>
    <property type="match status" value="1"/>
</dbReference>
<dbReference type="InterPro" id="IPR036188">
    <property type="entry name" value="FAD/NAD-bd_sf"/>
</dbReference>
<organism evidence="5 6">
    <name type="scientific">Neorhizobium phenanthreniclasticum</name>
    <dbReference type="NCBI Taxonomy" id="3157917"/>
    <lineage>
        <taxon>Bacteria</taxon>
        <taxon>Pseudomonadati</taxon>
        <taxon>Pseudomonadota</taxon>
        <taxon>Alphaproteobacteria</taxon>
        <taxon>Hyphomicrobiales</taxon>
        <taxon>Rhizobiaceae</taxon>
        <taxon>Rhizobium/Agrobacterium group</taxon>
        <taxon>Neorhizobium</taxon>
    </lineage>
</organism>
<protein>
    <recommendedName>
        <fullName evidence="1">Thioredoxin reductase</fullName>
    </recommendedName>
</protein>
<evidence type="ECO:0000256" key="3">
    <source>
        <dbReference type="ARBA" id="ARBA00023002"/>
    </source>
</evidence>
<dbReference type="Proteomes" id="UP001496627">
    <property type="component" value="Unassembled WGS sequence"/>
</dbReference>
<comment type="caution">
    <text evidence="5">The sequence shown here is derived from an EMBL/GenBank/DDBJ whole genome shotgun (WGS) entry which is preliminary data.</text>
</comment>
<proteinExistence type="predicted"/>
<sequence length="298" mass="31468">MDFDVIVVGGSFAGLSAAMQLARARRRVLLIDADKPRNRFAEASHGFLGQDGVSPAAIRQTALMQLRRYPAFSEITGVARAAERSTGGFRVTLDDGRIFGARRLILAVGVEDILPEVDGLASLWGRYVLHCPYCHGYEIGGGPIGLLASSVLAQHQAMLLPDWGETTVFVEPGVEFSADDLQAIEGRGAKLEHSKLVRLVAEGGALKAAELADGRSVPVKALFVQTRVRPASPLAEMLGAAMEEGPQGPYIRTDEWGAASIDGLFAAGDAASPMHNGTLASAAGVRAGVNAHRSLVME</sequence>
<dbReference type="InterPro" id="IPR023753">
    <property type="entry name" value="FAD/NAD-binding_dom"/>
</dbReference>
<feature type="domain" description="FAD/NAD(P)-binding" evidence="4">
    <location>
        <begin position="3"/>
        <end position="276"/>
    </location>
</feature>
<gene>
    <name evidence="5" type="ORF">ABK249_01760</name>
</gene>
<dbReference type="PRINTS" id="PR00469">
    <property type="entry name" value="PNDRDTASEII"/>
</dbReference>
<dbReference type="RefSeq" id="WP_348862034.1">
    <property type="nucleotide sequence ID" value="NZ_JBEAAL010000001.1"/>
</dbReference>
<keyword evidence="3" id="KW-0560">Oxidoreductase</keyword>
<accession>A0ABV0LVL8</accession>
<evidence type="ECO:0000313" key="5">
    <source>
        <dbReference type="EMBL" id="MEQ1403647.1"/>
    </source>
</evidence>
<keyword evidence="6" id="KW-1185">Reference proteome</keyword>
<evidence type="ECO:0000259" key="4">
    <source>
        <dbReference type="Pfam" id="PF07992"/>
    </source>
</evidence>
<dbReference type="PRINTS" id="PR00368">
    <property type="entry name" value="FADPNR"/>
</dbReference>